<evidence type="ECO:0000313" key="7">
    <source>
        <dbReference type="Proteomes" id="UP001652626"/>
    </source>
</evidence>
<sequence>MDVEEIIDYIKTLKKGFDKDLFQSKIDELGYIVDNTGLNYDDFHTLFKVWLNLSIPITKWVNLGATILPKEKISQSTIEYSLRWILANYDNQSNFSRIGFLLDWLTAAMDCDSVDMKALDMGYELFYTMLTFEVLTLHAMKLVYTLTKPNDVTRRRVLELMEYAKRREAKKNMYRQIQVLLGLFKSYKPEYVPEDVPSISIHTAFRKINVTLLARFKNAQNQRNTLSKETYRLFWINPLNSEGGRNKKADPLIPNLEFTNIGSKQYDNDTQKNYLDFSEPVSLLQYSAQRAMRRPARLRALLCNPAGLALLAAAASADHAFLSHELHHLLTSCFLETSPHTYIEKQDLLQRLAIFQSTLMQGLPVVTRFLAQFLPFWNEKDFLMEILQLVEWVNVEGADHVNVILDTLTKVYYRAQPIEQCAILRSVTSMYTNLIHSSMRSRHYFLSIQPTELMYTEILTMVSLRISDMCDKGLQASPEDALGLQSATRAGVRCLRAGRRAGSAGRAGCVVAPRALLLSLALLSPSAAALDRLAALVVLYKEIFSAIKAKNGRKDQAYVEQMQILKAFTSDFVSCFYEEFLSGRKKGIAFSKLHPQLVSKLTHIIPDVDTKLSIRNHLAFAPYTYVSLQAIDQTDADNKLWFDTVIEQEFVNLSQFVMKAMPELR</sequence>
<dbReference type="RefSeq" id="XP_064076662.1">
    <property type="nucleotide sequence ID" value="XM_064220592.1"/>
</dbReference>
<dbReference type="InterPro" id="IPR012485">
    <property type="entry name" value="CENP-I"/>
</dbReference>
<keyword evidence="6" id="KW-0137">Centromere</keyword>
<evidence type="ECO:0000256" key="4">
    <source>
        <dbReference type="ARBA" id="ARBA00022454"/>
    </source>
</evidence>
<accession>A0ABM4AZD6</accession>
<dbReference type="Pfam" id="PF07778">
    <property type="entry name" value="CENP-I"/>
    <property type="match status" value="1"/>
</dbReference>
<comment type="subcellular location">
    <subcellularLocation>
        <location evidence="2">Chromosome</location>
        <location evidence="2">Centromere</location>
    </subcellularLocation>
    <subcellularLocation>
        <location evidence="1">Nucleus</location>
    </subcellularLocation>
</comment>
<keyword evidence="4" id="KW-0158">Chromosome</keyword>
<evidence type="ECO:0000256" key="2">
    <source>
        <dbReference type="ARBA" id="ARBA00004584"/>
    </source>
</evidence>
<organism evidence="7 8">
    <name type="scientific">Vanessa tameamea</name>
    <name type="common">Kamehameha butterfly</name>
    <dbReference type="NCBI Taxonomy" id="334116"/>
    <lineage>
        <taxon>Eukaryota</taxon>
        <taxon>Metazoa</taxon>
        <taxon>Ecdysozoa</taxon>
        <taxon>Arthropoda</taxon>
        <taxon>Hexapoda</taxon>
        <taxon>Insecta</taxon>
        <taxon>Pterygota</taxon>
        <taxon>Neoptera</taxon>
        <taxon>Endopterygota</taxon>
        <taxon>Lepidoptera</taxon>
        <taxon>Glossata</taxon>
        <taxon>Ditrysia</taxon>
        <taxon>Papilionoidea</taxon>
        <taxon>Nymphalidae</taxon>
        <taxon>Nymphalinae</taxon>
        <taxon>Vanessa</taxon>
    </lineage>
</organism>
<protein>
    <submittedName>
        <fullName evidence="8">Centromere protein I-like</fullName>
    </submittedName>
</protein>
<reference evidence="8" key="1">
    <citation type="submission" date="2025-08" db="UniProtKB">
        <authorList>
            <consortium name="RefSeq"/>
        </authorList>
    </citation>
    <scope>IDENTIFICATION</scope>
    <source>
        <tissue evidence="8">Whole body</tissue>
    </source>
</reference>
<dbReference type="Proteomes" id="UP001652626">
    <property type="component" value="Chromosome 4"/>
</dbReference>
<keyword evidence="7" id="KW-1185">Reference proteome</keyword>
<proteinExistence type="inferred from homology"/>
<evidence type="ECO:0000256" key="3">
    <source>
        <dbReference type="ARBA" id="ARBA00005470"/>
    </source>
</evidence>
<evidence type="ECO:0000256" key="6">
    <source>
        <dbReference type="ARBA" id="ARBA00023328"/>
    </source>
</evidence>
<evidence type="ECO:0000256" key="1">
    <source>
        <dbReference type="ARBA" id="ARBA00004123"/>
    </source>
</evidence>
<name>A0ABM4AZD6_VANTA</name>
<gene>
    <name evidence="8" type="primary">LOC113403957</name>
</gene>
<dbReference type="GeneID" id="113403957"/>
<dbReference type="PANTHER" id="PTHR48208:SF2">
    <property type="entry name" value="CENTROMERE PROTEIN I"/>
    <property type="match status" value="1"/>
</dbReference>
<evidence type="ECO:0000256" key="5">
    <source>
        <dbReference type="ARBA" id="ARBA00023242"/>
    </source>
</evidence>
<dbReference type="PANTHER" id="PTHR48208">
    <property type="entry name" value="CENTROMERE PROTEIN I"/>
    <property type="match status" value="1"/>
</dbReference>
<comment type="similarity">
    <text evidence="3">Belongs to the CENP-I/CTF3 family.</text>
</comment>
<keyword evidence="5" id="KW-0539">Nucleus</keyword>
<evidence type="ECO:0000313" key="8">
    <source>
        <dbReference type="RefSeq" id="XP_064076662.1"/>
    </source>
</evidence>